<evidence type="ECO:0000256" key="2">
    <source>
        <dbReference type="ARBA" id="ARBA00023002"/>
    </source>
</evidence>
<comment type="caution">
    <text evidence="4">The sequence shown here is derived from an EMBL/GenBank/DDBJ whole genome shotgun (WGS) entry which is preliminary data.</text>
</comment>
<proteinExistence type="inferred from homology"/>
<dbReference type="Gene3D" id="3.40.109.10">
    <property type="entry name" value="NADH Oxidase"/>
    <property type="match status" value="1"/>
</dbReference>
<dbReference type="AlphaFoldDB" id="A0A1E3X7W6"/>
<dbReference type="Proteomes" id="UP000094056">
    <property type="component" value="Unassembled WGS sequence"/>
</dbReference>
<comment type="similarity">
    <text evidence="1">Belongs to the nitroreductase family.</text>
</comment>
<reference evidence="4 5" key="1">
    <citation type="submission" date="2016-07" db="EMBL/GenBank/DDBJ databases">
        <title>Draft genome of Scalindua rubra, obtained from a brine-seawater interface in the Red Sea, sheds light on salt adaptation in anammox bacteria.</title>
        <authorList>
            <person name="Speth D.R."/>
            <person name="Lagkouvardos I."/>
            <person name="Wang Y."/>
            <person name="Qian P.-Y."/>
            <person name="Dutilh B.E."/>
            <person name="Jetten M.S."/>
        </authorList>
    </citation>
    <scope>NUCLEOTIDE SEQUENCE [LARGE SCALE GENOMIC DNA]</scope>
    <source>
        <strain evidence="4">BSI-1</strain>
    </source>
</reference>
<dbReference type="GO" id="GO:0016491">
    <property type="term" value="F:oxidoreductase activity"/>
    <property type="evidence" value="ECO:0007669"/>
    <property type="project" value="UniProtKB-KW"/>
</dbReference>
<protein>
    <submittedName>
        <fullName evidence="4">Nitroreductase family protein</fullName>
    </submittedName>
</protein>
<dbReference type="SUPFAM" id="SSF55469">
    <property type="entry name" value="FMN-dependent nitroreductase-like"/>
    <property type="match status" value="1"/>
</dbReference>
<accession>A0A1E3X7W6</accession>
<dbReference type="PANTHER" id="PTHR43673">
    <property type="entry name" value="NAD(P)H NITROREDUCTASE YDGI-RELATED"/>
    <property type="match status" value="1"/>
</dbReference>
<name>A0A1E3X7W6_9BACT</name>
<sequence length="171" mass="19091">MNVLNIIKNRRSVRRFINESIPKEVQEALKDAIIWAPSAGNLQSRKFYFVFNQAMKEDLVKAALGQSFIAEAPLVIVACIDLRISDDYGERGVKLYAIQDVAASIQNVLLVAHEMGLASVWVGAFEEEEVHKILELPRHLRPISIIPVGYTNINPKAPGRVSVEDAIDIIE</sequence>
<dbReference type="Pfam" id="PF00881">
    <property type="entry name" value="Nitroreductase"/>
    <property type="match status" value="1"/>
</dbReference>
<evidence type="ECO:0000313" key="5">
    <source>
        <dbReference type="Proteomes" id="UP000094056"/>
    </source>
</evidence>
<organism evidence="4 5">
    <name type="scientific">Candidatus Scalindua rubra</name>
    <dbReference type="NCBI Taxonomy" id="1872076"/>
    <lineage>
        <taxon>Bacteria</taxon>
        <taxon>Pseudomonadati</taxon>
        <taxon>Planctomycetota</taxon>
        <taxon>Candidatus Brocadiia</taxon>
        <taxon>Candidatus Brocadiales</taxon>
        <taxon>Candidatus Scalinduaceae</taxon>
        <taxon>Candidatus Scalindua</taxon>
    </lineage>
</organism>
<dbReference type="EMBL" id="MAYW01000098">
    <property type="protein sequence ID" value="ODS31720.1"/>
    <property type="molecule type" value="Genomic_DNA"/>
</dbReference>
<dbReference type="PANTHER" id="PTHR43673:SF10">
    <property type="entry name" value="NADH DEHYDROGENASE_NAD(P)H NITROREDUCTASE XCC3605-RELATED"/>
    <property type="match status" value="1"/>
</dbReference>
<feature type="domain" description="Nitroreductase" evidence="3">
    <location>
        <begin position="60"/>
        <end position="150"/>
    </location>
</feature>
<evidence type="ECO:0000313" key="4">
    <source>
        <dbReference type="EMBL" id="ODS31720.1"/>
    </source>
</evidence>
<evidence type="ECO:0000256" key="1">
    <source>
        <dbReference type="ARBA" id="ARBA00007118"/>
    </source>
</evidence>
<gene>
    <name evidence="4" type="ORF">SCARUB_03156</name>
</gene>
<keyword evidence="2" id="KW-0560">Oxidoreductase</keyword>
<evidence type="ECO:0000259" key="3">
    <source>
        <dbReference type="Pfam" id="PF00881"/>
    </source>
</evidence>
<dbReference type="InterPro" id="IPR000415">
    <property type="entry name" value="Nitroreductase-like"/>
</dbReference>
<dbReference type="InterPro" id="IPR029479">
    <property type="entry name" value="Nitroreductase"/>
</dbReference>